<keyword evidence="2 5" id="KW-0812">Transmembrane</keyword>
<dbReference type="AlphaFoldDB" id="A0AAV7JB01"/>
<feature type="transmembrane region" description="Helical" evidence="5">
    <location>
        <begin position="308"/>
        <end position="330"/>
    </location>
</feature>
<dbReference type="Pfam" id="PF00083">
    <property type="entry name" value="Sugar_tr"/>
    <property type="match status" value="1"/>
</dbReference>
<proteinExistence type="predicted"/>
<protein>
    <submittedName>
        <fullName evidence="6">Uncharacterized protein</fullName>
    </submittedName>
</protein>
<name>A0AAV7JB01_9METZ</name>
<dbReference type="InterPro" id="IPR005828">
    <property type="entry name" value="MFS_sugar_transport-like"/>
</dbReference>
<dbReference type="PANTHER" id="PTHR48021:SF1">
    <property type="entry name" value="GH07001P-RELATED"/>
    <property type="match status" value="1"/>
</dbReference>
<keyword evidence="3 5" id="KW-1133">Transmembrane helix</keyword>
<evidence type="ECO:0000313" key="6">
    <source>
        <dbReference type="EMBL" id="KAI6645846.1"/>
    </source>
</evidence>
<feature type="transmembrane region" description="Helical" evidence="5">
    <location>
        <begin position="350"/>
        <end position="372"/>
    </location>
</feature>
<comment type="caution">
    <text evidence="6">The sequence shown here is derived from an EMBL/GenBank/DDBJ whole genome shotgun (WGS) entry which is preliminary data.</text>
</comment>
<feature type="transmembrane region" description="Helical" evidence="5">
    <location>
        <begin position="75"/>
        <end position="93"/>
    </location>
</feature>
<feature type="transmembrane region" description="Helical" evidence="5">
    <location>
        <begin position="135"/>
        <end position="156"/>
    </location>
</feature>
<evidence type="ECO:0000256" key="2">
    <source>
        <dbReference type="ARBA" id="ARBA00022692"/>
    </source>
</evidence>
<evidence type="ECO:0000256" key="3">
    <source>
        <dbReference type="ARBA" id="ARBA00022989"/>
    </source>
</evidence>
<dbReference type="InterPro" id="IPR036259">
    <property type="entry name" value="MFS_trans_sf"/>
</dbReference>
<dbReference type="GO" id="GO:0022857">
    <property type="term" value="F:transmembrane transporter activity"/>
    <property type="evidence" value="ECO:0007669"/>
    <property type="project" value="InterPro"/>
</dbReference>
<keyword evidence="7" id="KW-1185">Reference proteome</keyword>
<feature type="transmembrane region" description="Helical" evidence="5">
    <location>
        <begin position="48"/>
        <end position="68"/>
    </location>
</feature>
<feature type="transmembrane region" description="Helical" evidence="5">
    <location>
        <begin position="245"/>
        <end position="264"/>
    </location>
</feature>
<evidence type="ECO:0000256" key="1">
    <source>
        <dbReference type="ARBA" id="ARBA00004370"/>
    </source>
</evidence>
<organism evidence="6 7">
    <name type="scientific">Oopsacas minuta</name>
    <dbReference type="NCBI Taxonomy" id="111878"/>
    <lineage>
        <taxon>Eukaryota</taxon>
        <taxon>Metazoa</taxon>
        <taxon>Porifera</taxon>
        <taxon>Hexactinellida</taxon>
        <taxon>Hexasterophora</taxon>
        <taxon>Lyssacinosida</taxon>
        <taxon>Leucopsacidae</taxon>
        <taxon>Oopsacas</taxon>
    </lineage>
</organism>
<feature type="transmembrane region" description="Helical" evidence="5">
    <location>
        <begin position="7"/>
        <end position="28"/>
    </location>
</feature>
<accession>A0AAV7JB01</accession>
<comment type="subcellular location">
    <subcellularLocation>
        <location evidence="1">Membrane</location>
    </subcellularLocation>
</comment>
<feature type="transmembrane region" description="Helical" evidence="5">
    <location>
        <begin position="99"/>
        <end position="123"/>
    </location>
</feature>
<evidence type="ECO:0000256" key="4">
    <source>
        <dbReference type="ARBA" id="ARBA00023136"/>
    </source>
</evidence>
<dbReference type="Gene3D" id="1.20.1250.20">
    <property type="entry name" value="MFS general substrate transporter like domains"/>
    <property type="match status" value="1"/>
</dbReference>
<feature type="transmembrane region" description="Helical" evidence="5">
    <location>
        <begin position="392"/>
        <end position="409"/>
    </location>
</feature>
<feature type="transmembrane region" description="Helical" evidence="5">
    <location>
        <begin position="162"/>
        <end position="181"/>
    </location>
</feature>
<reference evidence="6 7" key="1">
    <citation type="journal article" date="2023" name="BMC Biol.">
        <title>The compact genome of the sponge Oopsacas minuta (Hexactinellida) is lacking key metazoan core genes.</title>
        <authorList>
            <person name="Santini S."/>
            <person name="Schenkelaars Q."/>
            <person name="Jourda C."/>
            <person name="Duchesne M."/>
            <person name="Belahbib H."/>
            <person name="Rocher C."/>
            <person name="Selva M."/>
            <person name="Riesgo A."/>
            <person name="Vervoort M."/>
            <person name="Leys S.P."/>
            <person name="Kodjabachian L."/>
            <person name="Le Bivic A."/>
            <person name="Borchiellini C."/>
            <person name="Claverie J.M."/>
            <person name="Renard E."/>
        </authorList>
    </citation>
    <scope>NUCLEOTIDE SEQUENCE [LARGE SCALE GENOMIC DNA]</scope>
    <source>
        <strain evidence="6">SPO-2</strain>
    </source>
</reference>
<dbReference type="SUPFAM" id="SSF103473">
    <property type="entry name" value="MFS general substrate transporter"/>
    <property type="match status" value="1"/>
</dbReference>
<dbReference type="InterPro" id="IPR050549">
    <property type="entry name" value="MFS_Trehalose_Transporter"/>
</dbReference>
<evidence type="ECO:0000313" key="7">
    <source>
        <dbReference type="Proteomes" id="UP001165289"/>
    </source>
</evidence>
<feature type="transmembrane region" description="Helical" evidence="5">
    <location>
        <begin position="284"/>
        <end position="301"/>
    </location>
</feature>
<dbReference type="PANTHER" id="PTHR48021">
    <property type="match status" value="1"/>
</dbReference>
<gene>
    <name evidence="6" type="ORF">LOD99_13105</name>
</gene>
<dbReference type="EMBL" id="JAKMXF010000365">
    <property type="protein sequence ID" value="KAI6645846.1"/>
    <property type="molecule type" value="Genomic_DNA"/>
</dbReference>
<feature type="transmembrane region" description="Helical" evidence="5">
    <location>
        <begin position="415"/>
        <end position="436"/>
    </location>
</feature>
<evidence type="ECO:0000256" key="5">
    <source>
        <dbReference type="SAM" id="Phobius"/>
    </source>
</evidence>
<dbReference type="GO" id="GO:0016020">
    <property type="term" value="C:membrane"/>
    <property type="evidence" value="ECO:0007669"/>
    <property type="project" value="UniProtKB-SubCell"/>
</dbReference>
<dbReference type="Proteomes" id="UP001165289">
    <property type="component" value="Unassembled WGS sequence"/>
</dbReference>
<sequence>MRVNEFYTYFAAFTCNIGAISVTSHIGFTSPTQKELIDKNILNSYTLPIFASIGILTRMIATLILPMLVHFNISINTLIIIHCLVGWTGWMLVITAESAVLLIIGVALVGYYTGIAVVFIFTYIPEIALDNQRRVLSGAFGFVVRIGMFLAFLFGIWIPFRWLAVVGIIQICMFCILLTFLPTSPVQLIARGLDDRARNILVHLHGRNVNVEKEIRKIKLSTVSKDISLREYFQVLTDWKCLKPFLTILMLGFFKEFGGHIVMISFSTKILETQQAMDAKVAALFYPTFLIAGAIVCICLLNRCKMKWLIIVASSLQAISHLSMSIYYLIIENHSHCLIQQSSVCHLMSIWPTFNIALFAFAFALGWGLVYFSLMGLMLTVHREFSSAISDAVSNLSAYLMLLVFYYMLINIGGFATFLMFSILRIIAIIFVYFAIKI</sequence>
<keyword evidence="4 5" id="KW-0472">Membrane</keyword>